<gene>
    <name evidence="1" type="primary">hgdC_1</name>
    <name evidence="1" type="ORF">NCTC13076_00258</name>
</gene>
<organism evidence="1 2">
    <name type="scientific">Peptoniphilus harei</name>
    <dbReference type="NCBI Taxonomy" id="54005"/>
    <lineage>
        <taxon>Bacteria</taxon>
        <taxon>Bacillati</taxon>
        <taxon>Bacillota</taxon>
        <taxon>Tissierellia</taxon>
        <taxon>Tissierellales</taxon>
        <taxon>Peptoniphilaceae</taxon>
        <taxon>Peptoniphilus</taxon>
    </lineage>
</organism>
<dbReference type="Proteomes" id="UP000250070">
    <property type="component" value="Unassembled WGS sequence"/>
</dbReference>
<proteinExistence type="predicted"/>
<name>A0A2X1X9W2_9FIRM</name>
<dbReference type="EMBL" id="UATM01000022">
    <property type="protein sequence ID" value="SPY39372.1"/>
    <property type="molecule type" value="Genomic_DNA"/>
</dbReference>
<sequence>MAEAIYTMGVDIGSTASKSIILKDGKEIISSSCIDVGAGTSGPSRTIKKLLRVLT</sequence>
<evidence type="ECO:0000313" key="2">
    <source>
        <dbReference type="Proteomes" id="UP000250070"/>
    </source>
</evidence>
<accession>A0A2X1X9W2</accession>
<reference evidence="1 2" key="1">
    <citation type="submission" date="2018-06" db="EMBL/GenBank/DDBJ databases">
        <authorList>
            <consortium name="Pathogen Informatics"/>
            <person name="Doyle S."/>
        </authorList>
    </citation>
    <scope>NUCLEOTIDE SEQUENCE [LARGE SCALE GENOMIC DNA]</scope>
    <source>
        <strain evidence="1 2">NCTC13076</strain>
    </source>
</reference>
<dbReference type="AlphaFoldDB" id="A0A2X1X9W2"/>
<dbReference type="Gene3D" id="3.30.420.40">
    <property type="match status" value="1"/>
</dbReference>
<protein>
    <submittedName>
        <fullName evidence="1">2-hydroxyglutaryl-CoA dehydratase component A</fullName>
    </submittedName>
</protein>
<evidence type="ECO:0000313" key="1">
    <source>
        <dbReference type="EMBL" id="SPY39372.1"/>
    </source>
</evidence>